<gene>
    <name evidence="6" type="primary">map</name>
    <name evidence="9" type="ORF">A2918_00215</name>
</gene>
<dbReference type="InterPro" id="IPR036005">
    <property type="entry name" value="Creatinase/aminopeptidase-like"/>
</dbReference>
<feature type="binding site" evidence="6">
    <location>
        <position position="175"/>
    </location>
    <ligand>
        <name>a divalent metal cation</name>
        <dbReference type="ChEBI" id="CHEBI:60240"/>
        <label>2</label>
        <note>catalytic</note>
    </ligand>
</feature>
<feature type="binding site" evidence="6">
    <location>
        <position position="105"/>
    </location>
    <ligand>
        <name>a divalent metal cation</name>
        <dbReference type="ChEBI" id="CHEBI:60240"/>
        <label>1</label>
    </ligand>
</feature>
<reference evidence="9 10" key="1">
    <citation type="journal article" date="2016" name="Nat. Commun.">
        <title>Thousands of microbial genomes shed light on interconnected biogeochemical processes in an aquifer system.</title>
        <authorList>
            <person name="Anantharaman K."/>
            <person name="Brown C.T."/>
            <person name="Hug L.A."/>
            <person name="Sharon I."/>
            <person name="Castelle C.J."/>
            <person name="Probst A.J."/>
            <person name="Thomas B.C."/>
            <person name="Singh A."/>
            <person name="Wilkins M.J."/>
            <person name="Karaoz U."/>
            <person name="Brodie E.L."/>
            <person name="Williams K.H."/>
            <person name="Hubbard S.S."/>
            <person name="Banfield J.F."/>
        </authorList>
    </citation>
    <scope>NUCLEOTIDE SEQUENCE [LARGE SCALE GENOMIC DNA]</scope>
</reference>
<dbReference type="GO" id="GO:0004239">
    <property type="term" value="F:initiator methionyl aminopeptidase activity"/>
    <property type="evidence" value="ECO:0007669"/>
    <property type="project" value="UniProtKB-UniRule"/>
</dbReference>
<organism evidence="9 10">
    <name type="scientific">Candidatus Yanofskybacteria bacterium RIFCSPLOWO2_01_FULL_42_49</name>
    <dbReference type="NCBI Taxonomy" id="1802694"/>
    <lineage>
        <taxon>Bacteria</taxon>
        <taxon>Candidatus Yanofskyibacteriota</taxon>
    </lineage>
</organism>
<evidence type="ECO:0000256" key="6">
    <source>
        <dbReference type="HAMAP-Rule" id="MF_01974"/>
    </source>
</evidence>
<evidence type="ECO:0000256" key="7">
    <source>
        <dbReference type="RuleBase" id="RU003653"/>
    </source>
</evidence>
<dbReference type="SUPFAM" id="SSF55920">
    <property type="entry name" value="Creatinase/aminopeptidase"/>
    <property type="match status" value="1"/>
</dbReference>
<evidence type="ECO:0000313" key="9">
    <source>
        <dbReference type="EMBL" id="OGN23468.1"/>
    </source>
</evidence>
<dbReference type="Proteomes" id="UP000178227">
    <property type="component" value="Unassembled WGS sequence"/>
</dbReference>
<protein>
    <recommendedName>
        <fullName evidence="6 7">Methionine aminopeptidase</fullName>
        <shortName evidence="6">MAP</shortName>
        <shortName evidence="6">MetAP</shortName>
        <ecNumber evidence="6 7">3.4.11.18</ecNumber>
    </recommendedName>
    <alternativeName>
        <fullName evidence="6">Peptidase M</fullName>
    </alternativeName>
</protein>
<dbReference type="CDD" id="cd01086">
    <property type="entry name" value="MetAP1"/>
    <property type="match status" value="1"/>
</dbReference>
<sequence>MIKIKTPQEIQIMYEGGKILAEILRKLSETVRPGITTNDLEELARELVLSYGVKPSFLGYDGFPAALCTSVNDEIVHGVPSDRILKDGDLLKLDMGVLHEGFHTDSAITVIVGKVIYTTPPGGVCPQKLISVTKEALRIGISKTKVGNTLGDIGSAIQEYVEGNGFSVVRDLVGHGIGRELHEPPQVMNYGKAGEGEELKSGMVIAIEPMVVTGSWKIKNSKDGFGFVTKDGSMAAHFEHTVAITEKGPFVITG</sequence>
<feature type="binding site" evidence="6">
    <location>
        <position position="182"/>
    </location>
    <ligand>
        <name>substrate</name>
    </ligand>
</feature>
<dbReference type="AlphaFoldDB" id="A0A1F8GFG4"/>
<evidence type="ECO:0000256" key="1">
    <source>
        <dbReference type="ARBA" id="ARBA00002521"/>
    </source>
</evidence>
<evidence type="ECO:0000256" key="4">
    <source>
        <dbReference type="ARBA" id="ARBA00022723"/>
    </source>
</evidence>
<dbReference type="STRING" id="1802694.A2918_00215"/>
<evidence type="ECO:0000256" key="3">
    <source>
        <dbReference type="ARBA" id="ARBA00022670"/>
    </source>
</evidence>
<feature type="binding site" evidence="6">
    <location>
        <position position="105"/>
    </location>
    <ligand>
        <name>a divalent metal cation</name>
        <dbReference type="ChEBI" id="CHEBI:60240"/>
        <label>2</label>
        <note>catalytic</note>
    </ligand>
</feature>
<feature type="binding site" evidence="6">
    <location>
        <position position="239"/>
    </location>
    <ligand>
        <name>a divalent metal cation</name>
        <dbReference type="ChEBI" id="CHEBI:60240"/>
        <label>2</label>
        <note>catalytic</note>
    </ligand>
</feature>
<dbReference type="GO" id="GO:0005829">
    <property type="term" value="C:cytosol"/>
    <property type="evidence" value="ECO:0007669"/>
    <property type="project" value="TreeGrafter"/>
</dbReference>
<accession>A0A1F8GFG4</accession>
<dbReference type="PRINTS" id="PR00599">
    <property type="entry name" value="MAPEPTIDASE"/>
</dbReference>
<comment type="caution">
    <text evidence="9">The sequence shown here is derived from an EMBL/GenBank/DDBJ whole genome shotgun (WGS) entry which is preliminary data.</text>
</comment>
<evidence type="ECO:0000259" key="8">
    <source>
        <dbReference type="Pfam" id="PF00557"/>
    </source>
</evidence>
<comment type="subunit">
    <text evidence="6">Monomer.</text>
</comment>
<feature type="binding site" evidence="6">
    <location>
        <position position="94"/>
    </location>
    <ligand>
        <name>a divalent metal cation</name>
        <dbReference type="ChEBI" id="CHEBI:60240"/>
        <label>1</label>
    </ligand>
</feature>
<evidence type="ECO:0000256" key="2">
    <source>
        <dbReference type="ARBA" id="ARBA00022438"/>
    </source>
</evidence>
<comment type="catalytic activity">
    <reaction evidence="6 7">
        <text>Release of N-terminal amino acids, preferentially methionine, from peptides and arylamides.</text>
        <dbReference type="EC" id="3.4.11.18"/>
    </reaction>
</comment>
<keyword evidence="3 6" id="KW-0645">Protease</keyword>
<evidence type="ECO:0000256" key="5">
    <source>
        <dbReference type="ARBA" id="ARBA00022801"/>
    </source>
</evidence>
<comment type="cofactor">
    <cofactor evidence="6">
        <name>Co(2+)</name>
        <dbReference type="ChEBI" id="CHEBI:48828"/>
    </cofactor>
    <cofactor evidence="6">
        <name>Zn(2+)</name>
        <dbReference type="ChEBI" id="CHEBI:29105"/>
    </cofactor>
    <cofactor evidence="6">
        <name>Mn(2+)</name>
        <dbReference type="ChEBI" id="CHEBI:29035"/>
    </cofactor>
    <cofactor evidence="6">
        <name>Fe(2+)</name>
        <dbReference type="ChEBI" id="CHEBI:29033"/>
    </cofactor>
    <text evidence="6">Binds 2 divalent metal cations per subunit. Has a high-affinity and a low affinity metal-binding site. The true nature of the physiological cofactor is under debate. The enzyme is active with cobalt, zinc, manganese or divalent iron ions. Most likely, methionine aminopeptidases function as mononuclear Fe(2+)-metalloproteases under physiological conditions, and the catalytically relevant metal-binding site has been assigned to the histidine-containing high-affinity site.</text>
</comment>
<keyword evidence="2 6" id="KW-0031">Aminopeptidase</keyword>
<dbReference type="InterPro" id="IPR001714">
    <property type="entry name" value="Pept_M24_MAP"/>
</dbReference>
<feature type="binding site" evidence="6">
    <location>
        <position position="239"/>
    </location>
    <ligand>
        <name>a divalent metal cation</name>
        <dbReference type="ChEBI" id="CHEBI:60240"/>
        <label>1</label>
    </ligand>
</feature>
<name>A0A1F8GFG4_9BACT</name>
<dbReference type="InterPro" id="IPR002467">
    <property type="entry name" value="Pept_M24A_MAP1"/>
</dbReference>
<dbReference type="HAMAP" id="MF_01974">
    <property type="entry name" value="MetAP_1"/>
    <property type="match status" value="1"/>
</dbReference>
<dbReference type="InterPro" id="IPR000994">
    <property type="entry name" value="Pept_M24"/>
</dbReference>
<dbReference type="PANTHER" id="PTHR43330">
    <property type="entry name" value="METHIONINE AMINOPEPTIDASE"/>
    <property type="match status" value="1"/>
</dbReference>
<proteinExistence type="inferred from homology"/>
<dbReference type="Gene3D" id="3.90.230.10">
    <property type="entry name" value="Creatinase/methionine aminopeptidase superfamily"/>
    <property type="match status" value="1"/>
</dbReference>
<dbReference type="PANTHER" id="PTHR43330:SF27">
    <property type="entry name" value="METHIONINE AMINOPEPTIDASE"/>
    <property type="match status" value="1"/>
</dbReference>
<feature type="domain" description="Peptidase M24" evidence="8">
    <location>
        <begin position="13"/>
        <end position="246"/>
    </location>
</feature>
<feature type="binding site" evidence="6">
    <location>
        <position position="77"/>
    </location>
    <ligand>
        <name>substrate</name>
    </ligand>
</feature>
<dbReference type="Pfam" id="PF00557">
    <property type="entry name" value="Peptidase_M24"/>
    <property type="match status" value="1"/>
</dbReference>
<dbReference type="GO" id="GO:0006508">
    <property type="term" value="P:proteolysis"/>
    <property type="evidence" value="ECO:0007669"/>
    <property type="project" value="UniProtKB-KW"/>
</dbReference>
<dbReference type="GO" id="GO:0070006">
    <property type="term" value="F:metalloaminopeptidase activity"/>
    <property type="evidence" value="ECO:0007669"/>
    <property type="project" value="UniProtKB-UniRule"/>
</dbReference>
<feature type="binding site" evidence="6">
    <location>
        <position position="208"/>
    </location>
    <ligand>
        <name>a divalent metal cation</name>
        <dbReference type="ChEBI" id="CHEBI:60240"/>
        <label>2</label>
        <note>catalytic</note>
    </ligand>
</feature>
<dbReference type="NCBIfam" id="TIGR00500">
    <property type="entry name" value="met_pdase_I"/>
    <property type="match status" value="1"/>
</dbReference>
<evidence type="ECO:0000313" key="10">
    <source>
        <dbReference type="Proteomes" id="UP000178227"/>
    </source>
</evidence>
<comment type="similarity">
    <text evidence="6">Belongs to the peptidase M24A family. Methionine aminopeptidase type 1 subfamily.</text>
</comment>
<comment type="function">
    <text evidence="1 6">Removes the N-terminal methionine from nascent proteins. The N-terminal methionine is often cleaved when the second residue in the primary sequence is small and uncharged (Met-Ala-, Cys, Gly, Pro, Ser, Thr, or Val). Requires deformylation of the N(alpha)-formylated initiator methionine before it can be hydrolyzed.</text>
</comment>
<dbReference type="EMBL" id="MGKI01000002">
    <property type="protein sequence ID" value="OGN23468.1"/>
    <property type="molecule type" value="Genomic_DNA"/>
</dbReference>
<keyword evidence="5 6" id="KW-0378">Hydrolase</keyword>
<dbReference type="EC" id="3.4.11.18" evidence="6 7"/>
<keyword evidence="4 6" id="KW-0479">Metal-binding</keyword>
<dbReference type="GO" id="GO:0046872">
    <property type="term" value="F:metal ion binding"/>
    <property type="evidence" value="ECO:0007669"/>
    <property type="project" value="UniProtKB-UniRule"/>
</dbReference>